<accession>A0A1I7XCJ0</accession>
<dbReference type="AlphaFoldDB" id="A0A1I7XCJ0"/>
<keyword evidence="1" id="KW-0812">Transmembrane</keyword>
<organism evidence="2 3">
    <name type="scientific">Heterorhabditis bacteriophora</name>
    <name type="common">Entomopathogenic nematode worm</name>
    <dbReference type="NCBI Taxonomy" id="37862"/>
    <lineage>
        <taxon>Eukaryota</taxon>
        <taxon>Metazoa</taxon>
        <taxon>Ecdysozoa</taxon>
        <taxon>Nematoda</taxon>
        <taxon>Chromadorea</taxon>
        <taxon>Rhabditida</taxon>
        <taxon>Rhabditina</taxon>
        <taxon>Rhabditomorpha</taxon>
        <taxon>Strongyloidea</taxon>
        <taxon>Heterorhabditidae</taxon>
        <taxon>Heterorhabditis</taxon>
    </lineage>
</organism>
<evidence type="ECO:0000313" key="2">
    <source>
        <dbReference type="Proteomes" id="UP000095283"/>
    </source>
</evidence>
<keyword evidence="1" id="KW-0472">Membrane</keyword>
<feature type="transmembrane region" description="Helical" evidence="1">
    <location>
        <begin position="115"/>
        <end position="137"/>
    </location>
</feature>
<proteinExistence type="predicted"/>
<sequence>MVDSSEIQLEQSAGCTATDILKEYPLEQFPNWNITITDRYYVSAPIDKLGDWAFHLRTHLTSLILSGNPAISFLQSFHSPITTRIAYIFTFLGHEEFFFSLVVSMIWLFDARLGRLLAVLLSLGFSICGSLKVAFCLPRPPIPPALKLSDENKDCLITAKEGAA</sequence>
<keyword evidence="2" id="KW-1185">Reference proteome</keyword>
<evidence type="ECO:0000313" key="3">
    <source>
        <dbReference type="WBParaSite" id="Hba_15409"/>
    </source>
</evidence>
<protein>
    <submittedName>
        <fullName evidence="3">GPI mannosyltransferase 2</fullName>
    </submittedName>
</protein>
<reference evidence="3" key="1">
    <citation type="submission" date="2016-11" db="UniProtKB">
        <authorList>
            <consortium name="WormBaseParasite"/>
        </authorList>
    </citation>
    <scope>IDENTIFICATION</scope>
</reference>
<dbReference type="SUPFAM" id="SSF48317">
    <property type="entry name" value="Acid phosphatase/Vanadium-dependent haloperoxidase"/>
    <property type="match status" value="1"/>
</dbReference>
<dbReference type="InterPro" id="IPR036938">
    <property type="entry name" value="PAP2/HPO_sf"/>
</dbReference>
<keyword evidence="1" id="KW-1133">Transmembrane helix</keyword>
<dbReference type="Proteomes" id="UP000095283">
    <property type="component" value="Unplaced"/>
</dbReference>
<evidence type="ECO:0000256" key="1">
    <source>
        <dbReference type="SAM" id="Phobius"/>
    </source>
</evidence>
<dbReference type="WBParaSite" id="Hba_15409">
    <property type="protein sequence ID" value="Hba_15409"/>
    <property type="gene ID" value="Hba_15409"/>
</dbReference>
<feature type="transmembrane region" description="Helical" evidence="1">
    <location>
        <begin position="85"/>
        <end position="109"/>
    </location>
</feature>
<name>A0A1I7XCJ0_HETBA</name>